<feature type="coiled-coil region" evidence="1">
    <location>
        <begin position="58"/>
        <end position="99"/>
    </location>
</feature>
<dbReference type="Proteomes" id="UP000283644">
    <property type="component" value="Unassembled WGS sequence"/>
</dbReference>
<protein>
    <submittedName>
        <fullName evidence="3">Uncharacterized protein</fullName>
    </submittedName>
</protein>
<sequence>MNDFWTDIEQFWAANDHWIWIALAALLVVIAISALIGFALAKKRDLDRKHADAIRTDANRQNARIGAKDAEARRLEAEADQLQAEADRLHAVARERRQQVERDRARNAARLSKAERLEHGRRFLGAHH</sequence>
<keyword evidence="1" id="KW-0175">Coiled coil</keyword>
<keyword evidence="4" id="KW-1185">Reference proteome</keyword>
<feature type="transmembrane region" description="Helical" evidence="2">
    <location>
        <begin position="18"/>
        <end position="41"/>
    </location>
</feature>
<reference evidence="3 4" key="1">
    <citation type="submission" date="2018-09" db="EMBL/GenBank/DDBJ databases">
        <title>Genome sequencing of Nocardioides immobilis CCTCC AB 2017083 for comparison to Nocardioides silvaticus.</title>
        <authorList>
            <person name="Li C."/>
            <person name="Wang G."/>
        </authorList>
    </citation>
    <scope>NUCLEOTIDE SEQUENCE [LARGE SCALE GENOMIC DNA]</scope>
    <source>
        <strain evidence="3 4">CCTCC AB 2017083</strain>
    </source>
</reference>
<comment type="caution">
    <text evidence="3">The sequence shown here is derived from an EMBL/GenBank/DDBJ whole genome shotgun (WGS) entry which is preliminary data.</text>
</comment>
<keyword evidence="2" id="KW-0472">Membrane</keyword>
<organism evidence="3 4">
    <name type="scientific">Nocardioides immobilis</name>
    <dbReference type="NCBI Taxonomy" id="2049295"/>
    <lineage>
        <taxon>Bacteria</taxon>
        <taxon>Bacillati</taxon>
        <taxon>Actinomycetota</taxon>
        <taxon>Actinomycetes</taxon>
        <taxon>Propionibacteriales</taxon>
        <taxon>Nocardioidaceae</taxon>
        <taxon>Nocardioides</taxon>
    </lineage>
</organism>
<name>A0A417Y4S0_9ACTN</name>
<gene>
    <name evidence="3" type="ORF">D0Z08_08400</name>
</gene>
<evidence type="ECO:0000256" key="2">
    <source>
        <dbReference type="SAM" id="Phobius"/>
    </source>
</evidence>
<keyword evidence="2" id="KW-0812">Transmembrane</keyword>
<dbReference type="AlphaFoldDB" id="A0A417Y4S0"/>
<dbReference type="EMBL" id="QXGH01000012">
    <property type="protein sequence ID" value="RHW27678.1"/>
    <property type="molecule type" value="Genomic_DNA"/>
</dbReference>
<accession>A0A417Y4S0</accession>
<keyword evidence="2" id="KW-1133">Transmembrane helix</keyword>
<dbReference type="RefSeq" id="WP_118924563.1">
    <property type="nucleotide sequence ID" value="NZ_QXGH01000012.1"/>
</dbReference>
<proteinExistence type="predicted"/>
<evidence type="ECO:0000313" key="4">
    <source>
        <dbReference type="Proteomes" id="UP000283644"/>
    </source>
</evidence>
<evidence type="ECO:0000313" key="3">
    <source>
        <dbReference type="EMBL" id="RHW27678.1"/>
    </source>
</evidence>
<evidence type="ECO:0000256" key="1">
    <source>
        <dbReference type="SAM" id="Coils"/>
    </source>
</evidence>